<comment type="similarity">
    <text evidence="1">Belongs to the peptidase A24 family.</text>
</comment>
<dbReference type="Gene3D" id="1.20.120.1220">
    <property type="match status" value="1"/>
</dbReference>
<evidence type="ECO:0000256" key="1">
    <source>
        <dbReference type="ARBA" id="ARBA00005801"/>
    </source>
</evidence>
<sequence length="203" mass="22704">MKGNEGSLVNIYLLLVIIVLNALVILCQIELDQHYKVTIPRMVTTILIISSLIYRLYFLYGINHFFLMTLLCITFLLIVSIKDIKNKEVPMNYLLLTIIMGFVLVWINPNVTLIESLVGGGIGVSLMILGVITRNAIGQGDGLVVMAIGILVGWQMTLAILSYGLIISACYSGYLLIIKRKSRKTKIPFVPFLFIASMIMYLL</sequence>
<dbReference type="PANTHER" id="PTHR30487">
    <property type="entry name" value="TYPE 4 PREPILIN-LIKE PROTEINS LEADER PEPTIDE-PROCESSING ENZYME"/>
    <property type="match status" value="1"/>
</dbReference>
<dbReference type="GO" id="GO:0004190">
    <property type="term" value="F:aspartic-type endopeptidase activity"/>
    <property type="evidence" value="ECO:0007669"/>
    <property type="project" value="InterPro"/>
</dbReference>
<feature type="transmembrane region" description="Helical" evidence="2">
    <location>
        <begin position="160"/>
        <end position="178"/>
    </location>
</feature>
<feature type="transmembrane region" description="Helical" evidence="2">
    <location>
        <begin position="113"/>
        <end position="132"/>
    </location>
</feature>
<feature type="domain" description="Prepilin type IV endopeptidase peptidase" evidence="3">
    <location>
        <begin position="70"/>
        <end position="172"/>
    </location>
</feature>
<feature type="transmembrane region" description="Helical" evidence="2">
    <location>
        <begin position="185"/>
        <end position="202"/>
    </location>
</feature>
<feature type="transmembrane region" description="Helical" evidence="2">
    <location>
        <begin position="62"/>
        <end position="79"/>
    </location>
</feature>
<proteinExistence type="inferred from homology"/>
<protein>
    <submittedName>
        <fullName evidence="4">Type IV leader peptidase family protein</fullName>
    </submittedName>
</protein>
<dbReference type="InterPro" id="IPR050882">
    <property type="entry name" value="Prepilin_peptidase/N-MTase"/>
</dbReference>
<dbReference type="GO" id="GO:0006465">
    <property type="term" value="P:signal peptide processing"/>
    <property type="evidence" value="ECO:0007669"/>
    <property type="project" value="TreeGrafter"/>
</dbReference>
<feature type="transmembrane region" description="Helical" evidence="2">
    <location>
        <begin position="6"/>
        <end position="27"/>
    </location>
</feature>
<dbReference type="PANTHER" id="PTHR30487:SF0">
    <property type="entry name" value="PREPILIN LEADER PEPTIDASE_N-METHYLTRANSFERASE-RELATED"/>
    <property type="match status" value="1"/>
</dbReference>
<organism evidence="4 5">
    <name type="scientific">Natranaerovirga pectinivora</name>
    <dbReference type="NCBI Taxonomy" id="682400"/>
    <lineage>
        <taxon>Bacteria</taxon>
        <taxon>Bacillati</taxon>
        <taxon>Bacillota</taxon>
        <taxon>Clostridia</taxon>
        <taxon>Lachnospirales</taxon>
        <taxon>Natranaerovirgaceae</taxon>
        <taxon>Natranaerovirga</taxon>
    </lineage>
</organism>
<evidence type="ECO:0000313" key="4">
    <source>
        <dbReference type="EMBL" id="TCT11647.1"/>
    </source>
</evidence>
<dbReference type="EMBL" id="SMAL01000016">
    <property type="protein sequence ID" value="TCT11647.1"/>
    <property type="molecule type" value="Genomic_DNA"/>
</dbReference>
<evidence type="ECO:0000259" key="3">
    <source>
        <dbReference type="Pfam" id="PF01478"/>
    </source>
</evidence>
<dbReference type="OrthoDB" id="2057245at2"/>
<dbReference type="GO" id="GO:0005886">
    <property type="term" value="C:plasma membrane"/>
    <property type="evidence" value="ECO:0007669"/>
    <property type="project" value="TreeGrafter"/>
</dbReference>
<dbReference type="Pfam" id="PF01478">
    <property type="entry name" value="Peptidase_A24"/>
    <property type="match status" value="1"/>
</dbReference>
<evidence type="ECO:0000256" key="2">
    <source>
        <dbReference type="SAM" id="Phobius"/>
    </source>
</evidence>
<keyword evidence="2" id="KW-0472">Membrane</keyword>
<accession>A0A4R3MH09</accession>
<feature type="transmembrane region" description="Helical" evidence="2">
    <location>
        <begin position="91"/>
        <end position="107"/>
    </location>
</feature>
<comment type="caution">
    <text evidence="4">The sequence shown here is derived from an EMBL/GenBank/DDBJ whole genome shotgun (WGS) entry which is preliminary data.</text>
</comment>
<feature type="transmembrane region" description="Helical" evidence="2">
    <location>
        <begin position="39"/>
        <end position="56"/>
    </location>
</feature>
<dbReference type="AlphaFoldDB" id="A0A4R3MH09"/>
<dbReference type="InterPro" id="IPR000045">
    <property type="entry name" value="Prepilin_IV_endopep_pep"/>
</dbReference>
<keyword evidence="5" id="KW-1185">Reference proteome</keyword>
<evidence type="ECO:0000313" key="5">
    <source>
        <dbReference type="Proteomes" id="UP000294902"/>
    </source>
</evidence>
<name>A0A4R3MH09_9FIRM</name>
<keyword evidence="2" id="KW-1133">Transmembrane helix</keyword>
<gene>
    <name evidence="4" type="ORF">EDC18_1166</name>
</gene>
<keyword evidence="2" id="KW-0812">Transmembrane</keyword>
<dbReference type="Proteomes" id="UP000294902">
    <property type="component" value="Unassembled WGS sequence"/>
</dbReference>
<reference evidence="4 5" key="1">
    <citation type="submission" date="2019-03" db="EMBL/GenBank/DDBJ databases">
        <title>Genomic Encyclopedia of Type Strains, Phase IV (KMG-IV): sequencing the most valuable type-strain genomes for metagenomic binning, comparative biology and taxonomic classification.</title>
        <authorList>
            <person name="Goeker M."/>
        </authorList>
    </citation>
    <scope>NUCLEOTIDE SEQUENCE [LARGE SCALE GENOMIC DNA]</scope>
    <source>
        <strain evidence="4 5">DSM 24629</strain>
    </source>
</reference>